<evidence type="ECO:0000256" key="1">
    <source>
        <dbReference type="ARBA" id="ARBA00022723"/>
    </source>
</evidence>
<dbReference type="Gene3D" id="3.30.40.10">
    <property type="entry name" value="Zinc/RING finger domain, C3HC4 (zinc finger)"/>
    <property type="match status" value="1"/>
</dbReference>
<dbReference type="OMA" id="FYCHECL"/>
<dbReference type="SMART" id="SM00184">
    <property type="entry name" value="RING"/>
    <property type="match status" value="1"/>
</dbReference>
<dbReference type="Pfam" id="PF13920">
    <property type="entry name" value="zf-C3HC4_3"/>
    <property type="match status" value="1"/>
</dbReference>
<dbReference type="STRING" id="5539.A0A3E2HEE1"/>
<feature type="non-terminal residue" evidence="7">
    <location>
        <position position="1"/>
    </location>
</feature>
<keyword evidence="3" id="KW-0862">Zinc</keyword>
<dbReference type="GO" id="GO:0061630">
    <property type="term" value="F:ubiquitin protein ligase activity"/>
    <property type="evidence" value="ECO:0007669"/>
    <property type="project" value="InterPro"/>
</dbReference>
<name>A0A3E2HEE1_SCYLI</name>
<keyword evidence="1" id="KW-0479">Metal-binding</keyword>
<dbReference type="GO" id="GO:0032183">
    <property type="term" value="F:SUMO binding"/>
    <property type="evidence" value="ECO:0007669"/>
    <property type="project" value="TreeGrafter"/>
</dbReference>
<dbReference type="PANTHER" id="PTHR47094:SF1">
    <property type="entry name" value="RING-TYPE E3 UBIQUITIN TRANSFERASE"/>
    <property type="match status" value="1"/>
</dbReference>
<dbReference type="PROSITE" id="PS50089">
    <property type="entry name" value="ZF_RING_2"/>
    <property type="match status" value="1"/>
</dbReference>
<dbReference type="SUPFAM" id="SSF57850">
    <property type="entry name" value="RING/U-box"/>
    <property type="match status" value="1"/>
</dbReference>
<dbReference type="GO" id="GO:0006511">
    <property type="term" value="P:ubiquitin-dependent protein catabolic process"/>
    <property type="evidence" value="ECO:0007669"/>
    <property type="project" value="TreeGrafter"/>
</dbReference>
<dbReference type="InterPro" id="IPR017907">
    <property type="entry name" value="Znf_RING_CS"/>
</dbReference>
<feature type="compositionally biased region" description="Low complexity" evidence="5">
    <location>
        <begin position="8"/>
        <end position="22"/>
    </location>
</feature>
<feature type="non-terminal residue" evidence="7">
    <location>
        <position position="297"/>
    </location>
</feature>
<feature type="domain" description="RING-type" evidence="6">
    <location>
        <begin position="214"/>
        <end position="255"/>
    </location>
</feature>
<feature type="compositionally biased region" description="Polar residues" evidence="5">
    <location>
        <begin position="120"/>
        <end position="129"/>
    </location>
</feature>
<dbReference type="Proteomes" id="UP000258309">
    <property type="component" value="Unassembled WGS sequence"/>
</dbReference>
<comment type="caution">
    <text evidence="7">The sequence shown here is derived from an EMBL/GenBank/DDBJ whole genome shotgun (WGS) entry which is preliminary data.</text>
</comment>
<keyword evidence="2 4" id="KW-0863">Zinc-finger</keyword>
<feature type="region of interest" description="Disordered" evidence="5">
    <location>
        <begin position="1"/>
        <end position="155"/>
    </location>
</feature>
<dbReference type="PANTHER" id="PTHR47094">
    <property type="entry name" value="ELFLESS, ISOFORM B"/>
    <property type="match status" value="1"/>
</dbReference>
<evidence type="ECO:0000256" key="2">
    <source>
        <dbReference type="ARBA" id="ARBA00022771"/>
    </source>
</evidence>
<evidence type="ECO:0000313" key="7">
    <source>
        <dbReference type="EMBL" id="RFU31774.1"/>
    </source>
</evidence>
<proteinExistence type="predicted"/>
<dbReference type="GO" id="GO:0033768">
    <property type="term" value="C:SUMO-targeted ubiquitin ligase complex"/>
    <property type="evidence" value="ECO:0007669"/>
    <property type="project" value="TreeGrafter"/>
</dbReference>
<evidence type="ECO:0000256" key="4">
    <source>
        <dbReference type="PROSITE-ProRule" id="PRU00175"/>
    </source>
</evidence>
<gene>
    <name evidence="7" type="ORF">B7463_g4569</name>
</gene>
<evidence type="ECO:0000259" key="6">
    <source>
        <dbReference type="PROSITE" id="PS50089"/>
    </source>
</evidence>
<dbReference type="AlphaFoldDB" id="A0A3E2HEE1"/>
<dbReference type="EMBL" id="NCSJ02000068">
    <property type="protein sequence ID" value="RFU31774.1"/>
    <property type="molecule type" value="Genomic_DNA"/>
</dbReference>
<evidence type="ECO:0000313" key="8">
    <source>
        <dbReference type="Proteomes" id="UP000258309"/>
    </source>
</evidence>
<dbReference type="InterPro" id="IPR001841">
    <property type="entry name" value="Znf_RING"/>
</dbReference>
<keyword evidence="8" id="KW-1185">Reference proteome</keyword>
<dbReference type="GO" id="GO:0008270">
    <property type="term" value="F:zinc ion binding"/>
    <property type="evidence" value="ECO:0007669"/>
    <property type="project" value="UniProtKB-KW"/>
</dbReference>
<dbReference type="OrthoDB" id="6270329at2759"/>
<sequence>MTSYSPVPSSNLSPSEMSSNTSRSPWSVSSEQSRRDSLTLPPLNPDHSNSPLPRLSQHNLFFADRSLPRSREQLPPPSNQQVRYRVSESPDSDIFESYINAPSPSPDPNPTSSNVVDLTRQASRNMTQGSKRKRERERQNIPESSRSRAVPGKPRATITVKKQKVEDPADIVDLVDIDDESQYEEFKSKQREELIKQQQEDEANKPMKLAEFQCIICMDNPTDLTVTHCGHLFCSECLHQALYAGNAKKCCPVCRTAISTTLVGKKPNQRQPKNGIFALEMKLMTANRKGKQAVKKT</sequence>
<reference evidence="7 8" key="1">
    <citation type="submission" date="2018-05" db="EMBL/GenBank/DDBJ databases">
        <title>Draft genome sequence of Scytalidium lignicola DSM 105466, a ubiquitous saprotrophic fungus.</title>
        <authorList>
            <person name="Buettner E."/>
            <person name="Gebauer A.M."/>
            <person name="Hofrichter M."/>
            <person name="Liers C."/>
            <person name="Kellner H."/>
        </authorList>
    </citation>
    <scope>NUCLEOTIDE SEQUENCE [LARGE SCALE GENOMIC DNA]</scope>
    <source>
        <strain evidence="7 8">DSM 105466</strain>
    </source>
</reference>
<accession>A0A3E2HEE1</accession>
<dbReference type="InterPro" id="IPR049627">
    <property type="entry name" value="SLX8"/>
</dbReference>
<dbReference type="PROSITE" id="PS00518">
    <property type="entry name" value="ZF_RING_1"/>
    <property type="match status" value="1"/>
</dbReference>
<dbReference type="InterPro" id="IPR013083">
    <property type="entry name" value="Znf_RING/FYVE/PHD"/>
</dbReference>
<evidence type="ECO:0000256" key="3">
    <source>
        <dbReference type="ARBA" id="ARBA00022833"/>
    </source>
</evidence>
<protein>
    <recommendedName>
        <fullName evidence="6">RING-type domain-containing protein</fullName>
    </recommendedName>
</protein>
<evidence type="ECO:0000256" key="5">
    <source>
        <dbReference type="SAM" id="MobiDB-lite"/>
    </source>
</evidence>
<feature type="compositionally biased region" description="Polar residues" evidence="5">
    <location>
        <begin position="46"/>
        <end position="59"/>
    </location>
</feature>
<dbReference type="GO" id="GO:0140082">
    <property type="term" value="F:SUMO-ubiquitin ligase activity"/>
    <property type="evidence" value="ECO:0007669"/>
    <property type="project" value="TreeGrafter"/>
</dbReference>
<organism evidence="7 8">
    <name type="scientific">Scytalidium lignicola</name>
    <name type="common">Hyphomycete</name>
    <dbReference type="NCBI Taxonomy" id="5539"/>
    <lineage>
        <taxon>Eukaryota</taxon>
        <taxon>Fungi</taxon>
        <taxon>Dikarya</taxon>
        <taxon>Ascomycota</taxon>
        <taxon>Pezizomycotina</taxon>
        <taxon>Leotiomycetes</taxon>
        <taxon>Leotiomycetes incertae sedis</taxon>
        <taxon>Scytalidium</taxon>
    </lineage>
</organism>